<sequence>MSILLFDNDYYQLLVDTNRHYGSYQKLFTPDCTKEDHYLSVADSSWVLTFYKGNLSQGLKSYCVFVGAHCLGILAQTPNALDESKVKCWLCDKVAFQTTQHLKVVKLTNLINGFELATESYQVCMKNHCTEDPSIYINEIGFPSHLKGYMKEKQKMDHKFMIVTNGFATSNNLRPVTLSYGSPNNDEDYVFVGDFKCPILSNH</sequence>
<evidence type="ECO:0000313" key="3">
    <source>
        <dbReference type="EMBL" id="QZU27239.1"/>
    </source>
</evidence>
<evidence type="ECO:0000256" key="2">
    <source>
        <dbReference type="ARBA" id="ARBA00023200"/>
    </source>
</evidence>
<dbReference type="EMBL" id="MZ703098">
    <property type="protein sequence ID" value="QZU27239.1"/>
    <property type="molecule type" value="Genomic_RNA"/>
</dbReference>
<dbReference type="Pfam" id="PF05310">
    <property type="entry name" value="Tenui_NS3"/>
    <property type="match status" value="1"/>
</dbReference>
<evidence type="ECO:0000256" key="1">
    <source>
        <dbReference type="ARBA" id="ARBA00004192"/>
    </source>
</evidence>
<proteinExistence type="predicted"/>
<dbReference type="Proteomes" id="UP001181271">
    <property type="component" value="Genome"/>
</dbReference>
<accession>A0AAX1PBM9</accession>
<organism evidence="3 4">
    <name type="scientific">Wheat white spike virus</name>
    <dbReference type="NCBI Taxonomy" id="2871179"/>
    <lineage>
        <taxon>Viruses</taxon>
        <taxon>Riboviria</taxon>
        <taxon>Orthornavirae</taxon>
        <taxon>Negarnaviricota</taxon>
        <taxon>Polyploviricotina</taxon>
        <taxon>Bunyaviricetes</taxon>
        <taxon>Hareavirales</taxon>
        <taxon>Phenuiviridae</taxon>
        <taxon>Tenuivirus</taxon>
        <taxon>Tenuivirus pontaense</taxon>
    </lineage>
</organism>
<comment type="subcellular location">
    <subcellularLocation>
        <location evidence="1">Host cytoplasm</location>
    </subcellularLocation>
</comment>
<reference evidence="3" key="1">
    <citation type="submission" date="2021-08" db="EMBL/GenBank/DDBJ databases">
        <title>A novel tenuivirus infecting wheat in Brazil.</title>
        <authorList>
            <person name="Pereira F.S."/>
            <person name="Stempkowski L.A."/>
            <person name="Fajardo T.M."/>
            <person name="Junior A.N."/>
            <person name="Lau D."/>
            <person name="Mar T.B."/>
            <person name="Nascimento S.C."/>
            <person name="Bogo A."/>
            <person name="Casa R.T."/>
            <person name="Silva F.N."/>
        </authorList>
    </citation>
    <scope>NUCLEOTIDE SEQUENCE</scope>
    <source>
        <strain evidence="3">BR:PG10:18</strain>
    </source>
</reference>
<name>A0AAX1PBM9_9VIRU</name>
<evidence type="ECO:0000313" key="4">
    <source>
        <dbReference type="Proteomes" id="UP001181271"/>
    </source>
</evidence>
<keyword evidence="4" id="KW-1185">Reference proteome</keyword>
<dbReference type="InterPro" id="IPR007974">
    <property type="entry name" value="Tenui_movmnt_prot"/>
</dbReference>
<dbReference type="GO" id="GO:0030430">
    <property type="term" value="C:host cell cytoplasm"/>
    <property type="evidence" value="ECO:0007669"/>
    <property type="project" value="UniProtKB-SubCell"/>
</dbReference>
<protein>
    <submittedName>
        <fullName evidence="3">Pv2</fullName>
    </submittedName>
</protein>
<keyword evidence="2" id="KW-1035">Host cytoplasm</keyword>